<dbReference type="InterPro" id="IPR050954">
    <property type="entry name" value="ET_IronSulfur_Cluster-Binding"/>
</dbReference>
<dbReference type="SUPFAM" id="SSF54862">
    <property type="entry name" value="4Fe-4S ferredoxins"/>
    <property type="match status" value="1"/>
</dbReference>
<dbReference type="Gene3D" id="2.60.40.10">
    <property type="entry name" value="Immunoglobulins"/>
    <property type="match status" value="1"/>
</dbReference>
<evidence type="ECO:0000259" key="5">
    <source>
        <dbReference type="PROSITE" id="PS51379"/>
    </source>
</evidence>
<dbReference type="Proteomes" id="UP000198607">
    <property type="component" value="Unassembled WGS sequence"/>
</dbReference>
<dbReference type="GO" id="GO:0051539">
    <property type="term" value="F:4 iron, 4 sulfur cluster binding"/>
    <property type="evidence" value="ECO:0007669"/>
    <property type="project" value="UniProtKB-KW"/>
</dbReference>
<dbReference type="Gene3D" id="3.30.70.20">
    <property type="match status" value="2"/>
</dbReference>
<feature type="domain" description="4Fe-4S ferredoxin-type" evidence="5">
    <location>
        <begin position="4"/>
        <end position="33"/>
    </location>
</feature>
<proteinExistence type="predicted"/>
<feature type="domain" description="4Fe-4S ferredoxin-type" evidence="5">
    <location>
        <begin position="92"/>
        <end position="121"/>
    </location>
</feature>
<organism evidence="6 7">
    <name type="scientific">Propionivibrio dicarboxylicus</name>
    <dbReference type="NCBI Taxonomy" id="83767"/>
    <lineage>
        <taxon>Bacteria</taxon>
        <taxon>Pseudomonadati</taxon>
        <taxon>Pseudomonadota</taxon>
        <taxon>Betaproteobacteria</taxon>
        <taxon>Rhodocyclales</taxon>
        <taxon>Rhodocyclaceae</taxon>
        <taxon>Propionivibrio</taxon>
    </lineage>
</organism>
<evidence type="ECO:0000256" key="4">
    <source>
        <dbReference type="ARBA" id="ARBA00023014"/>
    </source>
</evidence>
<evidence type="ECO:0000313" key="7">
    <source>
        <dbReference type="Proteomes" id="UP000198607"/>
    </source>
</evidence>
<keyword evidence="1" id="KW-0004">4Fe-4S</keyword>
<dbReference type="STRING" id="83767.SAMN05660652_03304"/>
<dbReference type="AlphaFoldDB" id="A0A1G8JZK5"/>
<name>A0A1G8JZK5_9RHOO</name>
<dbReference type="GO" id="GO:0046872">
    <property type="term" value="F:metal ion binding"/>
    <property type="evidence" value="ECO:0007669"/>
    <property type="project" value="UniProtKB-KW"/>
</dbReference>
<accession>A0A1G8JZK5</accession>
<dbReference type="InterPro" id="IPR017896">
    <property type="entry name" value="4Fe4S_Fe-S-bd"/>
</dbReference>
<sequence>MARFGIGIDIEKCTGCHSCFLACKDEFVGNDHLPTAAAQPHGGHSWIRVKEVEQGSGTKVKVDYVPVLCQHCNSLACAKVAPEGAVYRRADGIVIIDPVKAKGCKAMVDACPYGVVYWNQDADLPQKCTMCAHMLDAGEKTTRCAEVCPTGALVFGDLDDVTSPVSRMLAEKAGKLEALKPEFGTGPSVCYSGLPKVFIAGEVLFSNRGSECASGVKVVLKDATGKKIEETLTDCFGDFTFRDLETNEGYVVNVEHVGYAPLELAVRAFASQNLGELVLKAK</sequence>
<dbReference type="SUPFAM" id="SSF49478">
    <property type="entry name" value="Cna protein B-type domain"/>
    <property type="match status" value="1"/>
</dbReference>
<keyword evidence="2" id="KW-0479">Metal-binding</keyword>
<keyword evidence="7" id="KW-1185">Reference proteome</keyword>
<protein>
    <submittedName>
        <fullName evidence="6">Fe-S-cluster-containing dehydrogenase component</fullName>
    </submittedName>
</protein>
<evidence type="ECO:0000256" key="1">
    <source>
        <dbReference type="ARBA" id="ARBA00022485"/>
    </source>
</evidence>
<dbReference type="InterPro" id="IPR013783">
    <property type="entry name" value="Ig-like_fold"/>
</dbReference>
<dbReference type="OrthoDB" id="9779457at2"/>
<dbReference type="EMBL" id="FNCY01000017">
    <property type="protein sequence ID" value="SDI36614.1"/>
    <property type="molecule type" value="Genomic_DNA"/>
</dbReference>
<dbReference type="PANTHER" id="PTHR43177">
    <property type="entry name" value="PROTEIN NRFC"/>
    <property type="match status" value="1"/>
</dbReference>
<keyword evidence="3" id="KW-0408">Iron</keyword>
<dbReference type="RefSeq" id="WP_091939162.1">
    <property type="nucleotide sequence ID" value="NZ_FNCY01000017.1"/>
</dbReference>
<evidence type="ECO:0000256" key="3">
    <source>
        <dbReference type="ARBA" id="ARBA00023004"/>
    </source>
</evidence>
<keyword evidence="4" id="KW-0411">Iron-sulfur</keyword>
<dbReference type="Pfam" id="PF13247">
    <property type="entry name" value="Fer4_11"/>
    <property type="match status" value="1"/>
</dbReference>
<reference evidence="6 7" key="1">
    <citation type="submission" date="2016-10" db="EMBL/GenBank/DDBJ databases">
        <authorList>
            <person name="de Groot N.N."/>
        </authorList>
    </citation>
    <scope>NUCLEOTIDE SEQUENCE [LARGE SCALE GENOMIC DNA]</scope>
    <source>
        <strain evidence="6 7">DSM 5885</strain>
    </source>
</reference>
<dbReference type="PANTHER" id="PTHR43177:SF3">
    <property type="entry name" value="PROTEIN NRFC HOMOLOG"/>
    <property type="match status" value="1"/>
</dbReference>
<dbReference type="PROSITE" id="PS51379">
    <property type="entry name" value="4FE4S_FER_2"/>
    <property type="match status" value="2"/>
</dbReference>
<evidence type="ECO:0000256" key="2">
    <source>
        <dbReference type="ARBA" id="ARBA00022723"/>
    </source>
</evidence>
<gene>
    <name evidence="6" type="ORF">SAMN05660652_03304</name>
</gene>
<evidence type="ECO:0000313" key="6">
    <source>
        <dbReference type="EMBL" id="SDI36614.1"/>
    </source>
</evidence>